<organism evidence="1 2">
    <name type="scientific">Candidatus Sungbacteria bacterium RIFCSPHIGHO2_02_FULL_47_11</name>
    <dbReference type="NCBI Taxonomy" id="1802270"/>
    <lineage>
        <taxon>Bacteria</taxon>
        <taxon>Candidatus Sungiibacteriota</taxon>
    </lineage>
</organism>
<reference evidence="1 2" key="1">
    <citation type="journal article" date="2016" name="Nat. Commun.">
        <title>Thousands of microbial genomes shed light on interconnected biogeochemical processes in an aquifer system.</title>
        <authorList>
            <person name="Anantharaman K."/>
            <person name="Brown C.T."/>
            <person name="Hug L.A."/>
            <person name="Sharon I."/>
            <person name="Castelle C.J."/>
            <person name="Probst A.J."/>
            <person name="Thomas B.C."/>
            <person name="Singh A."/>
            <person name="Wilkins M.J."/>
            <person name="Karaoz U."/>
            <person name="Brodie E.L."/>
            <person name="Williams K.H."/>
            <person name="Hubbard S.S."/>
            <person name="Banfield J.F."/>
        </authorList>
    </citation>
    <scope>NUCLEOTIDE SEQUENCE [LARGE SCALE GENOMIC DNA]</scope>
</reference>
<evidence type="ECO:0000313" key="1">
    <source>
        <dbReference type="EMBL" id="OGZ98465.1"/>
    </source>
</evidence>
<gene>
    <name evidence="1" type="ORF">A3C07_02540</name>
</gene>
<dbReference type="Gene3D" id="3.40.50.300">
    <property type="entry name" value="P-loop containing nucleotide triphosphate hydrolases"/>
    <property type="match status" value="1"/>
</dbReference>
<dbReference type="AlphaFoldDB" id="A0A1G2KGE5"/>
<dbReference type="InterPro" id="IPR050238">
    <property type="entry name" value="DNA_Rep/Repair_Clamp_Loader"/>
</dbReference>
<comment type="caution">
    <text evidence="1">The sequence shown here is derived from an EMBL/GenBank/DDBJ whole genome shotgun (WGS) entry which is preliminary data.</text>
</comment>
<dbReference type="SUPFAM" id="SSF52540">
    <property type="entry name" value="P-loop containing nucleoside triphosphate hydrolases"/>
    <property type="match status" value="1"/>
</dbReference>
<dbReference type="PANTHER" id="PTHR11669:SF8">
    <property type="entry name" value="DNA POLYMERASE III SUBUNIT DELTA"/>
    <property type="match status" value="1"/>
</dbReference>
<sequence length="325" mass="37011">MSSAIAGHNRHIDYLSVVLKRQKLAHAYLFYGPEYVGKFTAAKALAKTFVCLNDGSRMSIENVCNNCTQCKLVNQYIHSNVIIIDPEHTLTSKKEERKDIPIDDIRELKRSFSLWAVGDSWRIAIINQAERMSRDAANAFLKMLEEPGERTLFILVTHQRDALLPTIISRTQQIRFSLVPDRVLAEFLKHRVPDAVLLREIVTYSAGRPGVAVRMLEDAEYREHEQKLLRHCDLLFDRNDIPGLFRFSERVAFNPELRARAVLRIVERLRGSLLGRDGKNAVSSLQIVSALKKCSRIAALLETTNVNPRLALDVMFLEASLCMKV</sequence>
<dbReference type="GO" id="GO:0006261">
    <property type="term" value="P:DNA-templated DNA replication"/>
    <property type="evidence" value="ECO:0007669"/>
    <property type="project" value="TreeGrafter"/>
</dbReference>
<evidence type="ECO:0008006" key="3">
    <source>
        <dbReference type="Google" id="ProtNLM"/>
    </source>
</evidence>
<dbReference type="PANTHER" id="PTHR11669">
    <property type="entry name" value="REPLICATION FACTOR C / DNA POLYMERASE III GAMMA-TAU SUBUNIT"/>
    <property type="match status" value="1"/>
</dbReference>
<dbReference type="STRING" id="1802270.A3C07_02540"/>
<dbReference type="Pfam" id="PF13177">
    <property type="entry name" value="DNA_pol3_delta2"/>
    <property type="match status" value="1"/>
</dbReference>
<evidence type="ECO:0000313" key="2">
    <source>
        <dbReference type="Proteomes" id="UP000179023"/>
    </source>
</evidence>
<dbReference type="Proteomes" id="UP000179023">
    <property type="component" value="Unassembled WGS sequence"/>
</dbReference>
<protein>
    <recommendedName>
        <fullName evidence="3">DNA polymerase III subunit delta</fullName>
    </recommendedName>
</protein>
<dbReference type="EMBL" id="MHQI01000064">
    <property type="protein sequence ID" value="OGZ98465.1"/>
    <property type="molecule type" value="Genomic_DNA"/>
</dbReference>
<name>A0A1G2KGE5_9BACT</name>
<proteinExistence type="predicted"/>
<dbReference type="InterPro" id="IPR027417">
    <property type="entry name" value="P-loop_NTPase"/>
</dbReference>
<accession>A0A1G2KGE5</accession>